<organism evidence="8 9">
    <name type="scientific">Macrostomum lignano</name>
    <dbReference type="NCBI Taxonomy" id="282301"/>
    <lineage>
        <taxon>Eukaryota</taxon>
        <taxon>Metazoa</taxon>
        <taxon>Spiralia</taxon>
        <taxon>Lophotrochozoa</taxon>
        <taxon>Platyhelminthes</taxon>
        <taxon>Rhabditophora</taxon>
        <taxon>Macrostomorpha</taxon>
        <taxon>Macrostomida</taxon>
        <taxon>Macrostomidae</taxon>
        <taxon>Macrostomum</taxon>
    </lineage>
</organism>
<dbReference type="InterPro" id="IPR003689">
    <property type="entry name" value="ZIP"/>
</dbReference>
<dbReference type="AlphaFoldDB" id="A0A1I8FMS0"/>
<evidence type="ECO:0000256" key="7">
    <source>
        <dbReference type="SAM" id="Phobius"/>
    </source>
</evidence>
<feature type="compositionally biased region" description="Pro residues" evidence="6">
    <location>
        <begin position="193"/>
        <end position="206"/>
    </location>
</feature>
<keyword evidence="4 7" id="KW-1133">Transmembrane helix</keyword>
<feature type="transmembrane region" description="Helical" evidence="7">
    <location>
        <begin position="25"/>
        <end position="42"/>
    </location>
</feature>
<dbReference type="GO" id="GO:0005886">
    <property type="term" value="C:plasma membrane"/>
    <property type="evidence" value="ECO:0007669"/>
    <property type="project" value="TreeGrafter"/>
</dbReference>
<evidence type="ECO:0000313" key="9">
    <source>
        <dbReference type="WBParaSite" id="maker-unitig_41157-snap-gene-0.1-mRNA-1"/>
    </source>
</evidence>
<dbReference type="GO" id="GO:0005385">
    <property type="term" value="F:zinc ion transmembrane transporter activity"/>
    <property type="evidence" value="ECO:0007669"/>
    <property type="project" value="TreeGrafter"/>
</dbReference>
<feature type="transmembrane region" description="Helical" evidence="7">
    <location>
        <begin position="222"/>
        <end position="243"/>
    </location>
</feature>
<accession>A0A1I8FMS0</accession>
<dbReference type="PANTHER" id="PTHR12191:SF37">
    <property type="entry name" value="ZINC TRANSPORTER FOI"/>
    <property type="match status" value="1"/>
</dbReference>
<keyword evidence="8" id="KW-1185">Reference proteome</keyword>
<evidence type="ECO:0000256" key="4">
    <source>
        <dbReference type="ARBA" id="ARBA00022989"/>
    </source>
</evidence>
<proteinExistence type="inferred from homology"/>
<keyword evidence="3 7" id="KW-0812">Transmembrane</keyword>
<feature type="transmembrane region" description="Helical" evidence="7">
    <location>
        <begin position="366"/>
        <end position="386"/>
    </location>
</feature>
<evidence type="ECO:0000256" key="2">
    <source>
        <dbReference type="ARBA" id="ARBA00006939"/>
    </source>
</evidence>
<dbReference type="PANTHER" id="PTHR12191">
    <property type="entry name" value="SOLUTE CARRIER FAMILY 39"/>
    <property type="match status" value="1"/>
</dbReference>
<dbReference type="WBParaSite" id="maker-unitig_41157-snap-gene-0.1-mRNA-1">
    <property type="protein sequence ID" value="maker-unitig_41157-snap-gene-0.1-mRNA-1"/>
    <property type="gene ID" value="maker-unitig_41157-snap-gene-0.1"/>
</dbReference>
<feature type="region of interest" description="Disordered" evidence="6">
    <location>
        <begin position="70"/>
        <end position="95"/>
    </location>
</feature>
<evidence type="ECO:0000256" key="3">
    <source>
        <dbReference type="ARBA" id="ARBA00022692"/>
    </source>
</evidence>
<evidence type="ECO:0000256" key="5">
    <source>
        <dbReference type="ARBA" id="ARBA00023136"/>
    </source>
</evidence>
<evidence type="ECO:0000256" key="6">
    <source>
        <dbReference type="SAM" id="MobiDB-lite"/>
    </source>
</evidence>
<evidence type="ECO:0000313" key="8">
    <source>
        <dbReference type="Proteomes" id="UP000095280"/>
    </source>
</evidence>
<name>A0A1I8FMS0_9PLAT</name>
<dbReference type="GO" id="GO:0140410">
    <property type="term" value="F:monoatomic cation:bicarbonate symporter activity"/>
    <property type="evidence" value="ECO:0007669"/>
    <property type="project" value="TreeGrafter"/>
</dbReference>
<feature type="region of interest" description="Disordered" evidence="6">
    <location>
        <begin position="183"/>
        <end position="218"/>
    </location>
</feature>
<comment type="subcellular location">
    <subcellularLocation>
        <location evidence="1">Membrane</location>
        <topology evidence="1">Multi-pass membrane protein</topology>
    </subcellularLocation>
</comment>
<dbReference type="Proteomes" id="UP000095280">
    <property type="component" value="Unplaced"/>
</dbReference>
<comment type="similarity">
    <text evidence="2">Belongs to the ZIP transporter (TC 2.A.5) family.</text>
</comment>
<keyword evidence="5 7" id="KW-0472">Membrane</keyword>
<protein>
    <submittedName>
        <fullName evidence="9">Zinc transporter ZIP10</fullName>
    </submittedName>
</protein>
<dbReference type="GO" id="GO:0030003">
    <property type="term" value="P:intracellular monoatomic cation homeostasis"/>
    <property type="evidence" value="ECO:0007669"/>
    <property type="project" value="TreeGrafter"/>
</dbReference>
<feature type="compositionally biased region" description="Low complexity" evidence="6">
    <location>
        <begin position="207"/>
        <end position="218"/>
    </location>
</feature>
<dbReference type="GO" id="GO:0071578">
    <property type="term" value="P:zinc ion import across plasma membrane"/>
    <property type="evidence" value="ECO:0007669"/>
    <property type="project" value="TreeGrafter"/>
</dbReference>
<sequence>MVGLAAVAIVPLVQSTYYNHFIQYLVALAVGSLTGDAMLHLLPHAIVKSAMENAHAERCHNERQTVLKGLRPSVTPPLGTPTIDAPAAPPRRKQQRRRATRLLGAKSCDDIFTTGLSSKALRSIDTFKNAADCSSDDEEGCRLLEKSQPPKPEEDANSGRAACCFLGRSERRAVVAPTLPGAAAVARRSSRRQPPPLPPTLPPKPANPTTTTSSWRKVTGTVTGTVTVTVTVTSMVSVAWMVIFGDGLHNFTDGLAIGAAFAQSITGGISTSIAVFCHELPHELGDFAVLLKTGMRVKQALMYNILSSGLAAVGMVIGIFLGNVTSASYWIFAITGGIFIYISLVDMLPELNLVNVKPGESRIAHFFLQNVGIMTGVGVMFTIARIRGGHQGDAGRRGEEGRHGRSLLRCRNREF</sequence>
<reference evidence="9" key="1">
    <citation type="submission" date="2016-11" db="UniProtKB">
        <authorList>
            <consortium name="WormBaseParasite"/>
        </authorList>
    </citation>
    <scope>IDENTIFICATION</scope>
</reference>
<dbReference type="Pfam" id="PF02535">
    <property type="entry name" value="Zip"/>
    <property type="match status" value="1"/>
</dbReference>
<dbReference type="InterPro" id="IPR050799">
    <property type="entry name" value="ZIP_Transporter"/>
</dbReference>
<feature type="transmembrane region" description="Helical" evidence="7">
    <location>
        <begin position="255"/>
        <end position="280"/>
    </location>
</feature>
<feature type="transmembrane region" description="Helical" evidence="7">
    <location>
        <begin position="327"/>
        <end position="345"/>
    </location>
</feature>
<feature type="transmembrane region" description="Helical" evidence="7">
    <location>
        <begin position="301"/>
        <end position="321"/>
    </location>
</feature>
<evidence type="ECO:0000256" key="1">
    <source>
        <dbReference type="ARBA" id="ARBA00004141"/>
    </source>
</evidence>